<accession>A0AAF0UNF8</accession>
<protein>
    <submittedName>
        <fullName evidence="1">Uncharacterized protein</fullName>
    </submittedName>
</protein>
<name>A0AAF0UNF8_SOLVR</name>
<evidence type="ECO:0000313" key="1">
    <source>
        <dbReference type="EMBL" id="WMV49690.1"/>
    </source>
</evidence>
<dbReference type="Proteomes" id="UP001234989">
    <property type="component" value="Chromosome 10"/>
</dbReference>
<keyword evidence="2" id="KW-1185">Reference proteome</keyword>
<gene>
    <name evidence="1" type="ORF">MTR67_043075</name>
</gene>
<sequence length="15" mass="1602">MATCNPSLEPQKIIG</sequence>
<evidence type="ECO:0000313" key="2">
    <source>
        <dbReference type="Proteomes" id="UP001234989"/>
    </source>
</evidence>
<reference evidence="1" key="1">
    <citation type="submission" date="2023-08" db="EMBL/GenBank/DDBJ databases">
        <title>A de novo genome assembly of Solanum verrucosum Schlechtendal, a Mexican diploid species geographically isolated from the other diploid A-genome species in potato relatives.</title>
        <authorList>
            <person name="Hosaka K."/>
        </authorList>
    </citation>
    <scope>NUCLEOTIDE SEQUENCE</scope>
    <source>
        <tissue evidence="1">Young leaves</tissue>
    </source>
</reference>
<organism evidence="1 2">
    <name type="scientific">Solanum verrucosum</name>
    <dbReference type="NCBI Taxonomy" id="315347"/>
    <lineage>
        <taxon>Eukaryota</taxon>
        <taxon>Viridiplantae</taxon>
        <taxon>Streptophyta</taxon>
        <taxon>Embryophyta</taxon>
        <taxon>Tracheophyta</taxon>
        <taxon>Spermatophyta</taxon>
        <taxon>Magnoliopsida</taxon>
        <taxon>eudicotyledons</taxon>
        <taxon>Gunneridae</taxon>
        <taxon>Pentapetalae</taxon>
        <taxon>asterids</taxon>
        <taxon>lamiids</taxon>
        <taxon>Solanales</taxon>
        <taxon>Solanaceae</taxon>
        <taxon>Solanoideae</taxon>
        <taxon>Solaneae</taxon>
        <taxon>Solanum</taxon>
    </lineage>
</organism>
<dbReference type="EMBL" id="CP133621">
    <property type="protein sequence ID" value="WMV49690.1"/>
    <property type="molecule type" value="Genomic_DNA"/>
</dbReference>
<proteinExistence type="predicted"/>